<dbReference type="CDD" id="cd02440">
    <property type="entry name" value="AdoMet_MTases"/>
    <property type="match status" value="1"/>
</dbReference>
<protein>
    <submittedName>
        <fullName evidence="2">Class I SAM-dependent methyltransferase</fullName>
    </submittedName>
</protein>
<dbReference type="Proteomes" id="UP000717995">
    <property type="component" value="Unassembled WGS sequence"/>
</dbReference>
<evidence type="ECO:0000313" key="3">
    <source>
        <dbReference type="Proteomes" id="UP000717995"/>
    </source>
</evidence>
<evidence type="ECO:0000256" key="1">
    <source>
        <dbReference type="ARBA" id="ARBA00022691"/>
    </source>
</evidence>
<dbReference type="InterPro" id="IPR020596">
    <property type="entry name" value="rRNA_Ade_Mease_Trfase_CS"/>
</dbReference>
<evidence type="ECO:0000313" key="2">
    <source>
        <dbReference type="EMBL" id="MBM7063165.1"/>
    </source>
</evidence>
<dbReference type="RefSeq" id="WP_205350345.1">
    <property type="nucleotide sequence ID" value="NZ_JAFEUP010000007.1"/>
</dbReference>
<accession>A0ABS2IK91</accession>
<keyword evidence="2" id="KW-0489">Methyltransferase</keyword>
<keyword evidence="2" id="KW-0808">Transferase</keyword>
<comment type="caution">
    <text evidence="2">The sequence shown here is derived from an EMBL/GenBank/DDBJ whole genome shotgun (WGS) entry which is preliminary data.</text>
</comment>
<proteinExistence type="predicted"/>
<reference evidence="2 3" key="1">
    <citation type="submission" date="2021-02" db="EMBL/GenBank/DDBJ databases">
        <authorList>
            <person name="Lee D.-H."/>
        </authorList>
    </citation>
    <scope>NUCLEOTIDE SEQUENCE [LARGE SCALE GENOMIC DNA]</scope>
    <source>
        <strain evidence="2 3">UL073</strain>
    </source>
</reference>
<sequence length="300" mass="33529">MSTLGCLGNPQELLKIQENSMAGRRHNYEYDVDPASDTAPANVLRLVGQRKRVLEIGCGPGSITKLLSSQNDCSVTALELDPEAIEKASPYCQKIFQADLNSAEWPTLLNGEDRFDVVVAADVLEHLYDPWITLERMVDFLNPEGYLVISLPHVGHAAIASCLFNGDFQYRDWGLLDRTHIRFFGLKNIEDLFSRAGLKLIEARYVIKPPQDTEFAASWSALPGTIQNALNSSPHAHVYQVVVKAVPLERPQPAVSLVLLSPLRQQTMKRRTLKARVGRHLSPQLKQFIRKSFGVVGIKF</sequence>
<dbReference type="PANTHER" id="PTHR43861">
    <property type="entry name" value="TRANS-ACONITATE 2-METHYLTRANSFERASE-RELATED"/>
    <property type="match status" value="1"/>
</dbReference>
<dbReference type="SUPFAM" id="SSF53335">
    <property type="entry name" value="S-adenosyl-L-methionine-dependent methyltransferases"/>
    <property type="match status" value="1"/>
</dbReference>
<keyword evidence="1" id="KW-0949">S-adenosyl-L-methionine</keyword>
<dbReference type="GO" id="GO:0008168">
    <property type="term" value="F:methyltransferase activity"/>
    <property type="evidence" value="ECO:0007669"/>
    <property type="project" value="UniProtKB-KW"/>
</dbReference>
<organism evidence="2 3">
    <name type="scientific">Zestomonas insulae</name>
    <dbReference type="NCBI Taxonomy" id="2809017"/>
    <lineage>
        <taxon>Bacteria</taxon>
        <taxon>Pseudomonadati</taxon>
        <taxon>Pseudomonadota</taxon>
        <taxon>Gammaproteobacteria</taxon>
        <taxon>Pseudomonadales</taxon>
        <taxon>Pseudomonadaceae</taxon>
        <taxon>Zestomonas</taxon>
    </lineage>
</organism>
<dbReference type="InterPro" id="IPR029063">
    <property type="entry name" value="SAM-dependent_MTases_sf"/>
</dbReference>
<dbReference type="Gene3D" id="3.40.50.150">
    <property type="entry name" value="Vaccinia Virus protein VP39"/>
    <property type="match status" value="1"/>
</dbReference>
<dbReference type="PROSITE" id="PS01131">
    <property type="entry name" value="RRNA_A_DIMETH"/>
    <property type="match status" value="1"/>
</dbReference>
<name>A0ABS2IK91_9GAMM</name>
<dbReference type="GO" id="GO:0032259">
    <property type="term" value="P:methylation"/>
    <property type="evidence" value="ECO:0007669"/>
    <property type="project" value="UniProtKB-KW"/>
</dbReference>
<dbReference type="Pfam" id="PF13489">
    <property type="entry name" value="Methyltransf_23"/>
    <property type="match status" value="1"/>
</dbReference>
<gene>
    <name evidence="2" type="ORF">JQX08_20805</name>
</gene>
<keyword evidence="3" id="KW-1185">Reference proteome</keyword>
<dbReference type="EMBL" id="JAFEUP010000007">
    <property type="protein sequence ID" value="MBM7063165.1"/>
    <property type="molecule type" value="Genomic_DNA"/>
</dbReference>